<evidence type="ECO:0000313" key="1">
    <source>
        <dbReference type="EMBL" id="NKZ10683.1"/>
    </source>
</evidence>
<organism evidence="1 2">
    <name type="scientific">Mycolicibacterium septicum DSM 44393</name>
    <dbReference type="NCBI Taxonomy" id="1341646"/>
    <lineage>
        <taxon>Bacteria</taxon>
        <taxon>Bacillati</taxon>
        <taxon>Actinomycetota</taxon>
        <taxon>Actinomycetes</taxon>
        <taxon>Mycobacteriales</taxon>
        <taxon>Mycobacteriaceae</taxon>
        <taxon>Mycolicibacterium</taxon>
    </lineage>
</organism>
<sequence length="492" mass="54195">MPDAAAVPGHGSLDQLYQLNREVADSRSARLLVTNNLATYVTLMERHLDRGAKLTEMELVIRLERDLADLGSETEQSGLALIKYWASQGWLHRITEQSGDTERNVCYLTYEARAVLDFARRMRREDTIATGGSITGIAAGLRRVAGQVSNDPERIRADIEAEIAKLRDELDALDQGQRPEPDLVDVEDEARAIALQMEQIVSDIGQYGSMLNRITTRLLDASADTDLGYRERQRQLFDDYESLFASRESASYTAFTRMIQDPEQRAALVSDIEMVTRQLPHLDPDLRAVMTGFFSLVSAQTAEVGRTRQRCARRIKRFVASGTLEQSRGVTRQLNDALASAHELLSVSLADSRIGIEVPLVRTDFNSIGAVAFKIRDAIPPSQAESSEGEVNLSAFSALASQVDAAELAELVNGAVATGPLSLPDAIGMLDSAYLGHVIVLWSWALKQHQSAAESAQSVQVRFRSLEGADREIEIPRLVFTEPIPTASESIL</sequence>
<name>A0A7X6MMU7_9MYCO</name>
<accession>A0A7X6MMU7</accession>
<dbReference type="RefSeq" id="WP_044514724.1">
    <property type="nucleotide sequence ID" value="NZ_HG322951.1"/>
</dbReference>
<gene>
    <name evidence="1" type="ORF">HGA11_06795</name>
</gene>
<dbReference type="EMBL" id="JAAXPJ010000002">
    <property type="protein sequence ID" value="NKZ10683.1"/>
    <property type="molecule type" value="Genomic_DNA"/>
</dbReference>
<proteinExistence type="predicted"/>
<protein>
    <submittedName>
        <fullName evidence="1">DUF3375 domain-containing protein</fullName>
    </submittedName>
</protein>
<comment type="caution">
    <text evidence="1">The sequence shown here is derived from an EMBL/GenBank/DDBJ whole genome shotgun (WGS) entry which is preliminary data.</text>
</comment>
<dbReference type="AlphaFoldDB" id="A0A7X6MMU7"/>
<dbReference type="Pfam" id="PF11855">
    <property type="entry name" value="DUF3375"/>
    <property type="match status" value="1"/>
</dbReference>
<evidence type="ECO:0000313" key="2">
    <source>
        <dbReference type="Proteomes" id="UP000518188"/>
    </source>
</evidence>
<dbReference type="InterPro" id="IPR021804">
    <property type="entry name" value="DUF3375"/>
</dbReference>
<reference evidence="1 2" key="1">
    <citation type="submission" date="2020-04" db="EMBL/GenBank/DDBJ databases">
        <title>MicrobeNet Type strains.</title>
        <authorList>
            <person name="Nicholson A.C."/>
        </authorList>
    </citation>
    <scope>NUCLEOTIDE SEQUENCE [LARGE SCALE GENOMIC DNA]</scope>
    <source>
        <strain evidence="1 2">ATCC 700731</strain>
    </source>
</reference>
<dbReference type="Proteomes" id="UP000518188">
    <property type="component" value="Unassembled WGS sequence"/>
</dbReference>